<dbReference type="Proteomes" id="UP000326912">
    <property type="component" value="Unassembled WGS sequence"/>
</dbReference>
<dbReference type="RefSeq" id="WP_151756774.1">
    <property type="nucleotide sequence ID" value="NZ_BKZW01000001.1"/>
</dbReference>
<proteinExistence type="predicted"/>
<dbReference type="EMBL" id="BKZW01000001">
    <property type="protein sequence ID" value="GER88939.1"/>
    <property type="molecule type" value="Genomic_DNA"/>
</dbReference>
<protein>
    <submittedName>
        <fullName evidence="2">Uncharacterized protein</fullName>
    </submittedName>
</protein>
<sequence>MDPSEQKRQWLERELKYNRERIERICEQYQVRTLDQLSEAQFVHLANRIYVAQQRAQQKKNGSTAPRRVVAASAPATVQQ</sequence>
<feature type="region of interest" description="Disordered" evidence="1">
    <location>
        <begin position="56"/>
        <end position="80"/>
    </location>
</feature>
<name>A0A5J4KS75_9CHLR</name>
<evidence type="ECO:0000313" key="2">
    <source>
        <dbReference type="EMBL" id="GER88939.1"/>
    </source>
</evidence>
<feature type="compositionally biased region" description="Low complexity" evidence="1">
    <location>
        <begin position="63"/>
        <end position="80"/>
    </location>
</feature>
<comment type="caution">
    <text evidence="2">The sequence shown here is derived from an EMBL/GenBank/DDBJ whole genome shotgun (WGS) entry which is preliminary data.</text>
</comment>
<dbReference type="AlphaFoldDB" id="A0A5J4KS75"/>
<organism evidence="2 3">
    <name type="scientific">Dictyobacter vulcani</name>
    <dbReference type="NCBI Taxonomy" id="2607529"/>
    <lineage>
        <taxon>Bacteria</taxon>
        <taxon>Bacillati</taxon>
        <taxon>Chloroflexota</taxon>
        <taxon>Ktedonobacteria</taxon>
        <taxon>Ktedonobacterales</taxon>
        <taxon>Dictyobacteraceae</taxon>
        <taxon>Dictyobacter</taxon>
    </lineage>
</organism>
<accession>A0A5J4KS75</accession>
<evidence type="ECO:0000256" key="1">
    <source>
        <dbReference type="SAM" id="MobiDB-lite"/>
    </source>
</evidence>
<gene>
    <name evidence="2" type="ORF">KDW_31010</name>
</gene>
<evidence type="ECO:0000313" key="3">
    <source>
        <dbReference type="Proteomes" id="UP000326912"/>
    </source>
</evidence>
<reference evidence="2 3" key="1">
    <citation type="submission" date="2019-10" db="EMBL/GenBank/DDBJ databases">
        <title>Dictyobacter vulcani sp. nov., within the class Ktedonobacteria, isolated from soil of volcanic Mt. Zao.</title>
        <authorList>
            <person name="Zheng Y."/>
            <person name="Wang C.M."/>
            <person name="Sakai Y."/>
            <person name="Abe K."/>
            <person name="Yokota A."/>
            <person name="Yabe S."/>
        </authorList>
    </citation>
    <scope>NUCLEOTIDE SEQUENCE [LARGE SCALE GENOMIC DNA]</scope>
    <source>
        <strain evidence="2 3">W12</strain>
    </source>
</reference>
<keyword evidence="3" id="KW-1185">Reference proteome</keyword>